<protein>
    <recommendedName>
        <fullName evidence="12">ATP synthase subunit b</fullName>
    </recommendedName>
    <alternativeName>
        <fullName evidence="12">ATP synthase F(0) sector subunit b</fullName>
    </alternativeName>
    <alternativeName>
        <fullName evidence="12">ATPase subunit I</fullName>
    </alternativeName>
    <alternativeName>
        <fullName evidence="12">F-type ATPase subunit b</fullName>
        <shortName evidence="12">F-ATPase subunit b</shortName>
    </alternativeName>
</protein>
<organism evidence="15">
    <name type="scientific">Leptolyngbya sp. NK1-12</name>
    <dbReference type="NCBI Taxonomy" id="2547451"/>
    <lineage>
        <taxon>Bacteria</taxon>
        <taxon>Bacillati</taxon>
        <taxon>Cyanobacteriota</taxon>
        <taxon>Cyanophyceae</taxon>
        <taxon>Leptolyngbyales</taxon>
        <taxon>Leptolyngbyaceae</taxon>
        <taxon>Leptolyngbya group</taxon>
        <taxon>Leptolyngbya</taxon>
    </lineage>
</organism>
<evidence type="ECO:0000256" key="11">
    <source>
        <dbReference type="ARBA" id="ARBA00037847"/>
    </source>
</evidence>
<keyword evidence="14" id="KW-0175">Coiled coil</keyword>
<evidence type="ECO:0000256" key="13">
    <source>
        <dbReference type="RuleBase" id="RU003848"/>
    </source>
</evidence>
<dbReference type="CDD" id="cd06503">
    <property type="entry name" value="ATP-synt_Fo_b"/>
    <property type="match status" value="1"/>
</dbReference>
<gene>
    <name evidence="12" type="primary">atpF</name>
    <name evidence="15" type="ORF">HJG54_19710</name>
</gene>
<evidence type="ECO:0000256" key="7">
    <source>
        <dbReference type="ARBA" id="ARBA00023078"/>
    </source>
</evidence>
<keyword evidence="4 12" id="KW-0375">Hydrogen ion transport</keyword>
<evidence type="ECO:0000313" key="15">
    <source>
        <dbReference type="EMBL" id="WNZ24854.1"/>
    </source>
</evidence>
<keyword evidence="7 12" id="KW-0793">Thylakoid</keyword>
<dbReference type="GO" id="GO:0012505">
    <property type="term" value="C:endomembrane system"/>
    <property type="evidence" value="ECO:0007669"/>
    <property type="project" value="UniProtKB-SubCell"/>
</dbReference>
<keyword evidence="9 12" id="KW-0066">ATP synthesis</keyword>
<keyword evidence="6 12" id="KW-0406">Ion transport</keyword>
<keyword evidence="8 12" id="KW-0472">Membrane</keyword>
<evidence type="ECO:0000256" key="4">
    <source>
        <dbReference type="ARBA" id="ARBA00022781"/>
    </source>
</evidence>
<sequence length="176" mass="19161">MGTLILLTAEAAHEGGFGLNFNILETNIINLAIVIGVLVYFGRNILGKVLADRRSQIEQAIQEAEGRVKEAAAALAEQQQKLAQAQTEAQRIKANAEASAQSLRESILKQADEDIVRMQSSAAQDLATQQERVIAELRQRVAAMAVQKAEAHLREQMGEDSQRQLIDRSIAMIGGS</sequence>
<feature type="coiled-coil region" evidence="14">
    <location>
        <begin position="54"/>
        <end position="102"/>
    </location>
</feature>
<dbReference type="InterPro" id="IPR002146">
    <property type="entry name" value="ATP_synth_b/b'su_bac/chlpt"/>
</dbReference>
<dbReference type="InterPro" id="IPR005864">
    <property type="entry name" value="ATP_synth_F0_bsu_bac"/>
</dbReference>
<evidence type="ECO:0000256" key="9">
    <source>
        <dbReference type="ARBA" id="ARBA00023310"/>
    </source>
</evidence>
<comment type="function">
    <text evidence="10 12">F(1)F(0) ATP synthase produces ATP from ADP in the presence of a proton or sodium gradient. F-type ATPases consist of two structural domains, F(1) containing the extramembraneous catalytic core and F(0) containing the membrane proton channel, linked together by a central stalk and a peripheral stalk. During catalysis, ATP synthesis in the catalytic domain of F(1) is coupled via a rotary mechanism of the central stalk subunits to proton translocation.</text>
</comment>
<dbReference type="PANTHER" id="PTHR34264:SF3">
    <property type="entry name" value="ATP SYNTHASE SUBUNIT B, CHLOROPLASTIC"/>
    <property type="match status" value="1"/>
</dbReference>
<dbReference type="PANTHER" id="PTHR34264">
    <property type="entry name" value="ATP SYNTHASE SUBUNIT B, CHLOROPLASTIC"/>
    <property type="match status" value="1"/>
</dbReference>
<dbReference type="RefSeq" id="WP_316430851.1">
    <property type="nucleotide sequence ID" value="NZ_CP053586.1"/>
</dbReference>
<keyword evidence="1 12" id="KW-0813">Transport</keyword>
<dbReference type="InterPro" id="IPR028987">
    <property type="entry name" value="ATP_synth_B-like_membr_sf"/>
</dbReference>
<evidence type="ECO:0000256" key="6">
    <source>
        <dbReference type="ARBA" id="ARBA00023065"/>
    </source>
</evidence>
<evidence type="ECO:0000256" key="12">
    <source>
        <dbReference type="HAMAP-Rule" id="MF_01398"/>
    </source>
</evidence>
<dbReference type="EMBL" id="CP053586">
    <property type="protein sequence ID" value="WNZ24854.1"/>
    <property type="molecule type" value="Genomic_DNA"/>
</dbReference>
<keyword evidence="2 12" id="KW-0138">CF(0)</keyword>
<dbReference type="NCBIfam" id="NF005606">
    <property type="entry name" value="PRK07352.1"/>
    <property type="match status" value="1"/>
</dbReference>
<evidence type="ECO:0000256" key="10">
    <source>
        <dbReference type="ARBA" id="ARBA00025198"/>
    </source>
</evidence>
<keyword evidence="5 12" id="KW-1133">Transmembrane helix</keyword>
<evidence type="ECO:0000256" key="14">
    <source>
        <dbReference type="SAM" id="Coils"/>
    </source>
</evidence>
<comment type="subcellular location">
    <subcellularLocation>
        <location evidence="12">Cellular thylakoid membrane</location>
        <topology evidence="12">Single-pass membrane protein</topology>
    </subcellularLocation>
    <subcellularLocation>
        <location evidence="11">Endomembrane system</location>
        <topology evidence="11">Single-pass membrane protein</topology>
    </subcellularLocation>
</comment>
<dbReference type="AlphaFoldDB" id="A0AA97AHS7"/>
<dbReference type="HAMAP" id="MF_01398">
    <property type="entry name" value="ATP_synth_b_bprime"/>
    <property type="match status" value="1"/>
</dbReference>
<comment type="function">
    <text evidence="12">Component of the F(0) channel, it forms part of the peripheral stalk, linking F(1) to F(0).</text>
</comment>
<dbReference type="GO" id="GO:0046933">
    <property type="term" value="F:proton-transporting ATP synthase activity, rotational mechanism"/>
    <property type="evidence" value="ECO:0007669"/>
    <property type="project" value="UniProtKB-UniRule"/>
</dbReference>
<evidence type="ECO:0000256" key="5">
    <source>
        <dbReference type="ARBA" id="ARBA00022989"/>
    </source>
</evidence>
<evidence type="ECO:0000256" key="2">
    <source>
        <dbReference type="ARBA" id="ARBA00022547"/>
    </source>
</evidence>
<evidence type="ECO:0000256" key="3">
    <source>
        <dbReference type="ARBA" id="ARBA00022692"/>
    </source>
</evidence>
<feature type="transmembrane region" description="Helical" evidence="12">
    <location>
        <begin position="27"/>
        <end position="46"/>
    </location>
</feature>
<dbReference type="GO" id="GO:0031676">
    <property type="term" value="C:plasma membrane-derived thylakoid membrane"/>
    <property type="evidence" value="ECO:0007669"/>
    <property type="project" value="UniProtKB-SubCell"/>
</dbReference>
<proteinExistence type="inferred from homology"/>
<dbReference type="Pfam" id="PF00430">
    <property type="entry name" value="ATP-synt_B"/>
    <property type="match status" value="1"/>
</dbReference>
<dbReference type="SUPFAM" id="SSF81573">
    <property type="entry name" value="F1F0 ATP synthase subunit B, membrane domain"/>
    <property type="match status" value="1"/>
</dbReference>
<comment type="subunit">
    <text evidence="12">F-type ATPases have 2 components, F(1) - the catalytic core - and F(0) - the membrane proton channel. F(1) has five subunits: alpha(3), beta(3), gamma(1), delta(1), epsilon(1). F(0) has four main subunits: a(1), b(1), b'(1) and c(10-14). The alpha and beta chains form an alternating ring which encloses part of the gamma chain. F(1) is attached to F(0) by a central stalk formed by the gamma and epsilon chains, while a peripheral stalk is formed by the delta, b and b' chains.</text>
</comment>
<evidence type="ECO:0000256" key="1">
    <source>
        <dbReference type="ARBA" id="ARBA00022448"/>
    </source>
</evidence>
<evidence type="ECO:0000256" key="8">
    <source>
        <dbReference type="ARBA" id="ARBA00023136"/>
    </source>
</evidence>
<name>A0AA97AHS7_9CYAN</name>
<dbReference type="NCBIfam" id="TIGR01144">
    <property type="entry name" value="ATP_synt_b"/>
    <property type="match status" value="1"/>
</dbReference>
<dbReference type="GO" id="GO:0045259">
    <property type="term" value="C:proton-transporting ATP synthase complex"/>
    <property type="evidence" value="ECO:0007669"/>
    <property type="project" value="UniProtKB-KW"/>
</dbReference>
<keyword evidence="3 12" id="KW-0812">Transmembrane</keyword>
<comment type="similarity">
    <text evidence="12 13">Belongs to the ATPase B chain family.</text>
</comment>
<reference evidence="15" key="1">
    <citation type="submission" date="2020-05" db="EMBL/GenBank/DDBJ databases">
        <authorList>
            <person name="Zhu T."/>
            <person name="Keshari N."/>
            <person name="Lu X."/>
        </authorList>
    </citation>
    <scope>NUCLEOTIDE SEQUENCE</scope>
    <source>
        <strain evidence="15">NK1-12</strain>
    </source>
</reference>
<accession>A0AA97AHS7</accession>